<organism evidence="3 4">
    <name type="scientific">Oesophagostomum dentatum</name>
    <name type="common">Nodular worm</name>
    <dbReference type="NCBI Taxonomy" id="61180"/>
    <lineage>
        <taxon>Eukaryota</taxon>
        <taxon>Metazoa</taxon>
        <taxon>Ecdysozoa</taxon>
        <taxon>Nematoda</taxon>
        <taxon>Chromadorea</taxon>
        <taxon>Rhabditida</taxon>
        <taxon>Rhabditina</taxon>
        <taxon>Rhabditomorpha</taxon>
        <taxon>Strongyloidea</taxon>
        <taxon>Strongylidae</taxon>
        <taxon>Oesophagostomum</taxon>
    </lineage>
</organism>
<keyword evidence="2" id="KW-0812">Transmembrane</keyword>
<feature type="compositionally biased region" description="Polar residues" evidence="1">
    <location>
        <begin position="18"/>
        <end position="27"/>
    </location>
</feature>
<sequence>MENKVSEDNACKADGNDSHSCSGPSSSNLDEMFADRYSESNESYAKICEGFEPVICLYPFHSRARRNFDKWVPILASLKCFSAFCAILLLSAVVIGAEAVTEDGTADVETGEVKEGEAVTITGRITIAEDNGGLGMIGLIMAQTEETGSTAAIESDQNRYAGCSPFSVVSVV</sequence>
<keyword evidence="2" id="KW-0472">Membrane</keyword>
<feature type="region of interest" description="Disordered" evidence="1">
    <location>
        <begin position="1"/>
        <end position="27"/>
    </location>
</feature>
<feature type="compositionally biased region" description="Basic and acidic residues" evidence="1">
    <location>
        <begin position="1"/>
        <end position="17"/>
    </location>
</feature>
<dbReference type="Proteomes" id="UP000053660">
    <property type="component" value="Unassembled WGS sequence"/>
</dbReference>
<dbReference type="AlphaFoldDB" id="A0A0B1T117"/>
<protein>
    <submittedName>
        <fullName evidence="3">Uncharacterized protein</fullName>
    </submittedName>
</protein>
<reference evidence="3 4" key="1">
    <citation type="submission" date="2014-03" db="EMBL/GenBank/DDBJ databases">
        <title>Draft genome of the hookworm Oesophagostomum dentatum.</title>
        <authorList>
            <person name="Mitreva M."/>
        </authorList>
    </citation>
    <scope>NUCLEOTIDE SEQUENCE [LARGE SCALE GENOMIC DNA]</scope>
    <source>
        <strain evidence="3 4">OD-Hann</strain>
    </source>
</reference>
<keyword evidence="2" id="KW-1133">Transmembrane helix</keyword>
<accession>A0A0B1T117</accession>
<dbReference type="EMBL" id="KN553701">
    <property type="protein sequence ID" value="KHJ89841.1"/>
    <property type="molecule type" value="Genomic_DNA"/>
</dbReference>
<evidence type="ECO:0000313" key="4">
    <source>
        <dbReference type="Proteomes" id="UP000053660"/>
    </source>
</evidence>
<proteinExistence type="predicted"/>
<evidence type="ECO:0000256" key="1">
    <source>
        <dbReference type="SAM" id="MobiDB-lite"/>
    </source>
</evidence>
<dbReference type="OrthoDB" id="5875297at2759"/>
<evidence type="ECO:0000313" key="3">
    <source>
        <dbReference type="EMBL" id="KHJ89841.1"/>
    </source>
</evidence>
<gene>
    <name evidence="3" type="ORF">OESDEN_10324</name>
</gene>
<keyword evidence="4" id="KW-1185">Reference proteome</keyword>
<name>A0A0B1T117_OESDE</name>
<feature type="transmembrane region" description="Helical" evidence="2">
    <location>
        <begin position="71"/>
        <end position="95"/>
    </location>
</feature>
<evidence type="ECO:0000256" key="2">
    <source>
        <dbReference type="SAM" id="Phobius"/>
    </source>
</evidence>